<sequence length="336" mass="37300">MLRSTSFPLCMFSLLLALGALCSASSGLSKSFGFVPGSLSFLPRSRFASQSRLARETPASILQDSPFDFFSGLLQKKEEETVERGVSGGTARGLQYDIESLVVDKVEFLAYWLAAYAHGPSLRSFALERLMTENANTLDVGSGSFLSKFIKPQTNNVVYVVKERDYVYKKEDDIMTKTNPEVFRQEANNPKYFAVREIISEQTDTLGLIQVAKETLNLFSAIAPSGAVWRYAEQNGGGSSEKDKVVLISDLFVVPRARRQGIAQTLVTVAEDKAKEWGFSRVFLQVNKESAPAMRLYEKLGYQRIGEDETSITVASERTNQVTEKDVTAVAMMKEL</sequence>
<feature type="signal peptide" evidence="3">
    <location>
        <begin position="1"/>
        <end position="24"/>
    </location>
</feature>
<dbReference type="Gene3D" id="3.40.630.30">
    <property type="match status" value="1"/>
</dbReference>
<gene>
    <name evidence="5" type="ORF">Cvel_4763</name>
</gene>
<keyword evidence="1" id="KW-0808">Transferase</keyword>
<dbReference type="PANTHER" id="PTHR43877">
    <property type="entry name" value="AMINOALKYLPHOSPHONATE N-ACETYLTRANSFERASE-RELATED-RELATED"/>
    <property type="match status" value="1"/>
</dbReference>
<keyword evidence="3" id="KW-0732">Signal</keyword>
<feature type="chain" id="PRO_5005190058" description="N-acetyltransferase domain-containing protein" evidence="3">
    <location>
        <begin position="25"/>
        <end position="336"/>
    </location>
</feature>
<dbReference type="InterPro" id="IPR000182">
    <property type="entry name" value="GNAT_dom"/>
</dbReference>
<dbReference type="InterPro" id="IPR050832">
    <property type="entry name" value="Bact_Acetyltransf"/>
</dbReference>
<evidence type="ECO:0000256" key="1">
    <source>
        <dbReference type="ARBA" id="ARBA00022679"/>
    </source>
</evidence>
<keyword evidence="2" id="KW-0012">Acyltransferase</keyword>
<evidence type="ECO:0000259" key="4">
    <source>
        <dbReference type="PROSITE" id="PS51186"/>
    </source>
</evidence>
<evidence type="ECO:0000256" key="3">
    <source>
        <dbReference type="SAM" id="SignalP"/>
    </source>
</evidence>
<dbReference type="CDD" id="cd04301">
    <property type="entry name" value="NAT_SF"/>
    <property type="match status" value="1"/>
</dbReference>
<dbReference type="AlphaFoldDB" id="A0A0G4GIL9"/>
<reference evidence="5" key="1">
    <citation type="submission" date="2014-11" db="EMBL/GenBank/DDBJ databases">
        <authorList>
            <person name="Otto D Thomas"/>
            <person name="Naeem Raeece"/>
        </authorList>
    </citation>
    <scope>NUCLEOTIDE SEQUENCE</scope>
</reference>
<evidence type="ECO:0000313" key="5">
    <source>
        <dbReference type="EMBL" id="CEM29679.1"/>
    </source>
</evidence>
<dbReference type="GO" id="GO:0016747">
    <property type="term" value="F:acyltransferase activity, transferring groups other than amino-acyl groups"/>
    <property type="evidence" value="ECO:0007669"/>
    <property type="project" value="InterPro"/>
</dbReference>
<dbReference type="VEuPathDB" id="CryptoDB:Cvel_4763"/>
<dbReference type="EMBL" id="CDMZ01001248">
    <property type="protein sequence ID" value="CEM29679.1"/>
    <property type="molecule type" value="Genomic_DNA"/>
</dbReference>
<protein>
    <recommendedName>
        <fullName evidence="4">N-acetyltransferase domain-containing protein</fullName>
    </recommendedName>
</protein>
<dbReference type="PANTHER" id="PTHR43877:SF2">
    <property type="entry name" value="AMINOALKYLPHOSPHONATE N-ACETYLTRANSFERASE-RELATED"/>
    <property type="match status" value="1"/>
</dbReference>
<dbReference type="SUPFAM" id="SSF55729">
    <property type="entry name" value="Acyl-CoA N-acyltransferases (Nat)"/>
    <property type="match status" value="1"/>
</dbReference>
<feature type="domain" description="N-acetyltransferase" evidence="4">
    <location>
        <begin position="181"/>
        <end position="336"/>
    </location>
</feature>
<dbReference type="PROSITE" id="PS51186">
    <property type="entry name" value="GNAT"/>
    <property type="match status" value="1"/>
</dbReference>
<organism evidence="5">
    <name type="scientific">Chromera velia CCMP2878</name>
    <dbReference type="NCBI Taxonomy" id="1169474"/>
    <lineage>
        <taxon>Eukaryota</taxon>
        <taxon>Sar</taxon>
        <taxon>Alveolata</taxon>
        <taxon>Colpodellida</taxon>
        <taxon>Chromeraceae</taxon>
        <taxon>Chromera</taxon>
    </lineage>
</organism>
<proteinExistence type="predicted"/>
<name>A0A0G4GIL9_9ALVE</name>
<evidence type="ECO:0000256" key="2">
    <source>
        <dbReference type="ARBA" id="ARBA00023315"/>
    </source>
</evidence>
<dbReference type="InterPro" id="IPR016181">
    <property type="entry name" value="Acyl_CoA_acyltransferase"/>
</dbReference>
<accession>A0A0G4GIL9</accession>
<dbReference type="Pfam" id="PF00583">
    <property type="entry name" value="Acetyltransf_1"/>
    <property type="match status" value="1"/>
</dbReference>